<organism evidence="1 2">
    <name type="scientific">Klebsiella oxytoca</name>
    <dbReference type="NCBI Taxonomy" id="571"/>
    <lineage>
        <taxon>Bacteria</taxon>
        <taxon>Pseudomonadati</taxon>
        <taxon>Pseudomonadota</taxon>
        <taxon>Gammaproteobacteria</taxon>
        <taxon>Enterobacterales</taxon>
        <taxon>Enterobacteriaceae</taxon>
        <taxon>Klebsiella/Raoultella group</taxon>
        <taxon>Klebsiella</taxon>
    </lineage>
</organism>
<accession>A0AAP2BI95</accession>
<dbReference type="Proteomes" id="UP000673434">
    <property type="component" value="Unassembled WGS sequence"/>
</dbReference>
<proteinExistence type="predicted"/>
<evidence type="ECO:0000313" key="2">
    <source>
        <dbReference type="Proteomes" id="UP000673434"/>
    </source>
</evidence>
<name>A0AAP2BI95_KLEOX</name>
<dbReference type="RefSeq" id="WP_210846180.1">
    <property type="nucleotide sequence ID" value="NZ_JAGKON010000013.1"/>
</dbReference>
<dbReference type="AlphaFoldDB" id="A0AAP2BI95"/>
<reference evidence="1 2" key="1">
    <citation type="submission" date="2021-03" db="EMBL/GenBank/DDBJ databases">
        <authorList>
            <person name="Stanton E."/>
        </authorList>
    </citation>
    <scope>NUCLEOTIDE SEQUENCE [LARGE SCALE GENOMIC DNA]</scope>
    <source>
        <strain evidence="1 2">2020EL-00037</strain>
    </source>
</reference>
<evidence type="ECO:0000313" key="1">
    <source>
        <dbReference type="EMBL" id="MBQ0600772.1"/>
    </source>
</evidence>
<keyword evidence="2" id="KW-1185">Reference proteome</keyword>
<protein>
    <submittedName>
        <fullName evidence="1">Uncharacterized protein</fullName>
    </submittedName>
</protein>
<sequence length="294" mass="32352">MMIGHEYSVNNPSNMLALLESDFQGKTFARKIPTPKPGSPGFFVPVVFGLSSAGGIIPLRNSFKKVIVMTQVLRGEAVPVQPPATYFSYSPDDGYEEHDTPEKAREAADAAIDAYRGEACDGWSDEVTGVTWGVVAQRAIKFGERKRTEEDAHLSPEIQTVCDYYLAPEVAVPEMLPFPATTALRMFAEMLACESIKSGDHDNWRSRASNAAVEYADIVDAENIAAGLTPLSPPADLMPRIYAEARRAYRQHRSRLSGQTVTDADNPDYLLIMAAWQVFVGLNSDRQDDKITSD</sequence>
<gene>
    <name evidence="1" type="ORF">J7S78_13320</name>
</gene>
<comment type="caution">
    <text evidence="1">The sequence shown here is derived from an EMBL/GenBank/DDBJ whole genome shotgun (WGS) entry which is preliminary data.</text>
</comment>
<dbReference type="EMBL" id="JAGKON010000013">
    <property type="protein sequence ID" value="MBQ0600772.1"/>
    <property type="molecule type" value="Genomic_DNA"/>
</dbReference>